<dbReference type="EMBL" id="BAAAPM010000005">
    <property type="protein sequence ID" value="GAA1731997.1"/>
    <property type="molecule type" value="Genomic_DNA"/>
</dbReference>
<feature type="region of interest" description="Disordered" evidence="1">
    <location>
        <begin position="1"/>
        <end position="50"/>
    </location>
</feature>
<proteinExistence type="predicted"/>
<gene>
    <name evidence="2" type="ORF">GCM10009809_29260</name>
</gene>
<keyword evidence="3" id="KW-1185">Reference proteome</keyword>
<evidence type="ECO:0000256" key="1">
    <source>
        <dbReference type="SAM" id="MobiDB-lite"/>
    </source>
</evidence>
<name>A0ABN2JM90_9MICO</name>
<dbReference type="Proteomes" id="UP001501138">
    <property type="component" value="Unassembled WGS sequence"/>
</dbReference>
<evidence type="ECO:0000313" key="2">
    <source>
        <dbReference type="EMBL" id="GAA1731997.1"/>
    </source>
</evidence>
<evidence type="ECO:0000313" key="3">
    <source>
        <dbReference type="Proteomes" id="UP001501138"/>
    </source>
</evidence>
<accession>A0ABN2JM90</accession>
<feature type="compositionally biased region" description="Basic and acidic residues" evidence="1">
    <location>
        <begin position="8"/>
        <end position="50"/>
    </location>
</feature>
<organism evidence="2 3">
    <name type="scientific">Isoptericola hypogeus</name>
    <dbReference type="NCBI Taxonomy" id="300179"/>
    <lineage>
        <taxon>Bacteria</taxon>
        <taxon>Bacillati</taxon>
        <taxon>Actinomycetota</taxon>
        <taxon>Actinomycetes</taxon>
        <taxon>Micrococcales</taxon>
        <taxon>Promicromonosporaceae</taxon>
        <taxon>Isoptericola</taxon>
    </lineage>
</organism>
<protein>
    <submittedName>
        <fullName evidence="2">Uncharacterized protein</fullName>
    </submittedName>
</protein>
<sequence length="50" mass="5611">MIFTTQGRDGDMFHGRRRDGLGDVVRDDAHDDVHGMGDDARSDHDVGRSR</sequence>
<comment type="caution">
    <text evidence="2">The sequence shown here is derived from an EMBL/GenBank/DDBJ whole genome shotgun (WGS) entry which is preliminary data.</text>
</comment>
<reference evidence="2 3" key="1">
    <citation type="journal article" date="2019" name="Int. J. Syst. Evol. Microbiol.">
        <title>The Global Catalogue of Microorganisms (GCM) 10K type strain sequencing project: providing services to taxonomists for standard genome sequencing and annotation.</title>
        <authorList>
            <consortium name="The Broad Institute Genomics Platform"/>
            <consortium name="The Broad Institute Genome Sequencing Center for Infectious Disease"/>
            <person name="Wu L."/>
            <person name="Ma J."/>
        </authorList>
    </citation>
    <scope>NUCLEOTIDE SEQUENCE [LARGE SCALE GENOMIC DNA]</scope>
    <source>
        <strain evidence="2 3">JCM 15589</strain>
    </source>
</reference>